<dbReference type="EMBL" id="ML975156">
    <property type="protein sequence ID" value="KAF1813010.1"/>
    <property type="molecule type" value="Genomic_DNA"/>
</dbReference>
<dbReference type="OrthoDB" id="1028014at2759"/>
<dbReference type="Proteomes" id="UP000504638">
    <property type="component" value="Unplaced"/>
</dbReference>
<dbReference type="Gene3D" id="2.170.270.10">
    <property type="entry name" value="SET domain"/>
    <property type="match status" value="1"/>
</dbReference>
<dbReference type="PANTHER" id="PTHR47332">
    <property type="entry name" value="SET DOMAIN-CONTAINING PROTEIN 5"/>
    <property type="match status" value="1"/>
</dbReference>
<dbReference type="GeneID" id="54416934"/>
<reference evidence="4" key="3">
    <citation type="submission" date="2025-04" db="UniProtKB">
        <authorList>
            <consortium name="RefSeq"/>
        </authorList>
    </citation>
    <scope>IDENTIFICATION</scope>
    <source>
        <strain evidence="4">CBS 781.70</strain>
    </source>
</reference>
<dbReference type="InterPro" id="IPR001214">
    <property type="entry name" value="SET_dom"/>
</dbReference>
<dbReference type="CDD" id="cd20071">
    <property type="entry name" value="SET_SMYD"/>
    <property type="match status" value="1"/>
</dbReference>
<name>A0A6G1G525_9PEZI</name>
<evidence type="ECO:0000313" key="4">
    <source>
        <dbReference type="RefSeq" id="XP_033534641.1"/>
    </source>
</evidence>
<evidence type="ECO:0000313" key="3">
    <source>
        <dbReference type="Proteomes" id="UP000504638"/>
    </source>
</evidence>
<reference evidence="2 4" key="1">
    <citation type="submission" date="2020-01" db="EMBL/GenBank/DDBJ databases">
        <authorList>
            <consortium name="DOE Joint Genome Institute"/>
            <person name="Haridas S."/>
            <person name="Albert R."/>
            <person name="Binder M."/>
            <person name="Bloem J."/>
            <person name="Labutti K."/>
            <person name="Salamov A."/>
            <person name="Andreopoulos B."/>
            <person name="Baker S.E."/>
            <person name="Barry K."/>
            <person name="Bills G."/>
            <person name="Bluhm B.H."/>
            <person name="Cannon C."/>
            <person name="Castanera R."/>
            <person name="Culley D.E."/>
            <person name="Daum C."/>
            <person name="Ezra D."/>
            <person name="Gonzalez J.B."/>
            <person name="Henrissat B."/>
            <person name="Kuo A."/>
            <person name="Liang C."/>
            <person name="Lipzen A."/>
            <person name="Lutzoni F."/>
            <person name="Magnuson J."/>
            <person name="Mondo S."/>
            <person name="Nolan M."/>
            <person name="Ohm R."/>
            <person name="Pangilinan J."/>
            <person name="Park H.-J."/>
            <person name="Ramirez L."/>
            <person name="Alfaro M."/>
            <person name="Sun H."/>
            <person name="Tritt A."/>
            <person name="Yoshinaga Y."/>
            <person name="Zwiers L.-H."/>
            <person name="Turgeon B.G."/>
            <person name="Goodwin S.B."/>
            <person name="Spatafora J.W."/>
            <person name="Crous P.W."/>
            <person name="Grigoriev I.V."/>
        </authorList>
    </citation>
    <scope>NUCLEOTIDE SEQUENCE</scope>
    <source>
        <strain evidence="2 4">CBS 781.70</strain>
    </source>
</reference>
<organism evidence="2">
    <name type="scientific">Eremomyces bilateralis CBS 781.70</name>
    <dbReference type="NCBI Taxonomy" id="1392243"/>
    <lineage>
        <taxon>Eukaryota</taxon>
        <taxon>Fungi</taxon>
        <taxon>Dikarya</taxon>
        <taxon>Ascomycota</taxon>
        <taxon>Pezizomycotina</taxon>
        <taxon>Dothideomycetes</taxon>
        <taxon>Dothideomycetes incertae sedis</taxon>
        <taxon>Eremomycetales</taxon>
        <taxon>Eremomycetaceae</taxon>
        <taxon>Eremomyces</taxon>
    </lineage>
</organism>
<gene>
    <name evidence="2 4" type="ORF">P152DRAFT_396544</name>
</gene>
<evidence type="ECO:0000313" key="2">
    <source>
        <dbReference type="EMBL" id="KAF1813010.1"/>
    </source>
</evidence>
<dbReference type="Gene3D" id="1.25.40.10">
    <property type="entry name" value="Tetratricopeptide repeat domain"/>
    <property type="match status" value="1"/>
</dbReference>
<dbReference type="Pfam" id="PF00856">
    <property type="entry name" value="SET"/>
    <property type="match status" value="1"/>
</dbReference>
<dbReference type="InterPro" id="IPR011990">
    <property type="entry name" value="TPR-like_helical_dom_sf"/>
</dbReference>
<dbReference type="InterPro" id="IPR053185">
    <property type="entry name" value="SET_domain_protein"/>
</dbReference>
<dbReference type="InterPro" id="IPR046341">
    <property type="entry name" value="SET_dom_sf"/>
</dbReference>
<dbReference type="PROSITE" id="PS50280">
    <property type="entry name" value="SET"/>
    <property type="match status" value="1"/>
</dbReference>
<evidence type="ECO:0000259" key="1">
    <source>
        <dbReference type="PROSITE" id="PS50280"/>
    </source>
</evidence>
<sequence length="362" mass="41168">MRVWSHRPKCMRKSEDHDFYCIFTSTAFANGRGISIFTDPATAKSIAGLPAFTNPETVAHINDESGSPFEKRALPGRGFGLVATRPFHRGDSVFSHTPVYMVNDQTYEALNEEDRLEMQQEAVRRLPPGTRDLYLELHGHFGGDAIDDRLNTNSFYVELDSDRDEKHNIMLPETSRINHDCRPNSHYWFDPDTLTHHVHALRDIQIGEELSISYIDPTLTRSTRQAVLKNGWGFDCSCSACTQREIFTAASDHRLDAIDFLTKELANRTEASTASPETAELLVSLCEQERLDGPIADAYTYAAIEYNGVGDHRTAQKYAMLAIERGLLYSGEKDSDVIAMYRLMADPQNHWSWMYRRSRHDP</sequence>
<reference evidence="4" key="2">
    <citation type="submission" date="2020-04" db="EMBL/GenBank/DDBJ databases">
        <authorList>
            <consortium name="NCBI Genome Project"/>
        </authorList>
    </citation>
    <scope>NUCLEOTIDE SEQUENCE</scope>
    <source>
        <strain evidence="4">CBS 781.70</strain>
    </source>
</reference>
<proteinExistence type="predicted"/>
<dbReference type="RefSeq" id="XP_033534641.1">
    <property type="nucleotide sequence ID" value="XM_033676364.1"/>
</dbReference>
<dbReference type="SMART" id="SM00317">
    <property type="entry name" value="SET"/>
    <property type="match status" value="1"/>
</dbReference>
<dbReference type="AlphaFoldDB" id="A0A6G1G525"/>
<protein>
    <submittedName>
        <fullName evidence="2 4">SET domain-containing protein</fullName>
    </submittedName>
</protein>
<keyword evidence="3" id="KW-1185">Reference proteome</keyword>
<dbReference type="SUPFAM" id="SSF82199">
    <property type="entry name" value="SET domain"/>
    <property type="match status" value="1"/>
</dbReference>
<dbReference type="PANTHER" id="PTHR47332:SF6">
    <property type="entry name" value="SET DOMAIN-CONTAINING PROTEIN"/>
    <property type="match status" value="1"/>
</dbReference>
<feature type="domain" description="SET" evidence="1">
    <location>
        <begin position="67"/>
        <end position="215"/>
    </location>
</feature>
<accession>A0A6G1G525</accession>